<dbReference type="Proteomes" id="UP000234323">
    <property type="component" value="Unassembled WGS sequence"/>
</dbReference>
<dbReference type="AlphaFoldDB" id="A0A2I1H2K9"/>
<evidence type="ECO:0000313" key="2">
    <source>
        <dbReference type="Proteomes" id="UP000234323"/>
    </source>
</evidence>
<dbReference type="VEuPathDB" id="FungiDB:RhiirA1_480864"/>
<reference evidence="1 2" key="1">
    <citation type="submission" date="2015-10" db="EMBL/GenBank/DDBJ databases">
        <title>Genome analyses suggest a sexual origin of heterokaryosis in a supposedly ancient asexual fungus.</title>
        <authorList>
            <person name="Ropars J."/>
            <person name="Sedzielewska K."/>
            <person name="Noel J."/>
            <person name="Charron P."/>
            <person name="Farinelli L."/>
            <person name="Marton T."/>
            <person name="Kruger M."/>
            <person name="Pelin A."/>
            <person name="Brachmann A."/>
            <person name="Corradi N."/>
        </authorList>
    </citation>
    <scope>NUCLEOTIDE SEQUENCE [LARGE SCALE GENOMIC DNA]</scope>
    <source>
        <strain evidence="1 2">A4</strain>
    </source>
</reference>
<comment type="caution">
    <text evidence="1">The sequence shown here is derived from an EMBL/GenBank/DDBJ whole genome shotgun (WGS) entry which is preliminary data.</text>
</comment>
<organism evidence="1 2">
    <name type="scientific">Rhizophagus irregularis</name>
    <dbReference type="NCBI Taxonomy" id="588596"/>
    <lineage>
        <taxon>Eukaryota</taxon>
        <taxon>Fungi</taxon>
        <taxon>Fungi incertae sedis</taxon>
        <taxon>Mucoromycota</taxon>
        <taxon>Glomeromycotina</taxon>
        <taxon>Glomeromycetes</taxon>
        <taxon>Glomerales</taxon>
        <taxon>Glomeraceae</taxon>
        <taxon>Rhizophagus</taxon>
    </lineage>
</organism>
<sequence length="70" mass="7805">MGSLTKYMDQKIMLANVTWTNEVNEDSLGTTSFVGDGSTQFIDVTAINRCVGFMKLGRKTYIIDKECMEG</sequence>
<keyword evidence="2" id="KW-1185">Reference proteome</keyword>
<proteinExistence type="predicted"/>
<dbReference type="EMBL" id="LLXI01001331">
    <property type="protein sequence ID" value="PKY53112.1"/>
    <property type="molecule type" value="Genomic_DNA"/>
</dbReference>
<name>A0A2I1H2K9_9GLOM</name>
<evidence type="ECO:0000313" key="1">
    <source>
        <dbReference type="EMBL" id="PKY53112.1"/>
    </source>
</evidence>
<gene>
    <name evidence="1" type="ORF">RhiirA4_471155</name>
</gene>
<protein>
    <submittedName>
        <fullName evidence="1">Uncharacterized protein</fullName>
    </submittedName>
</protein>
<accession>A0A2I1H2K9</accession>